<dbReference type="GO" id="GO:0004673">
    <property type="term" value="F:protein histidine kinase activity"/>
    <property type="evidence" value="ECO:0007669"/>
    <property type="project" value="UniProtKB-EC"/>
</dbReference>
<dbReference type="OrthoDB" id="9773956at2"/>
<dbReference type="AlphaFoldDB" id="A0A4R3KTH7"/>
<dbReference type="Gene3D" id="3.30.565.10">
    <property type="entry name" value="Histidine kinase-like ATPase, C-terminal domain"/>
    <property type="match status" value="1"/>
</dbReference>
<evidence type="ECO:0000256" key="2">
    <source>
        <dbReference type="ARBA" id="ARBA00012438"/>
    </source>
</evidence>
<keyword evidence="3" id="KW-0808">Transferase</keyword>
<reference evidence="9 10" key="1">
    <citation type="submission" date="2019-03" db="EMBL/GenBank/DDBJ databases">
        <title>Genomic Encyclopedia of Type Strains, Phase IV (KMG-IV): sequencing the most valuable type-strain genomes for metagenomic binning, comparative biology and taxonomic classification.</title>
        <authorList>
            <person name="Goeker M."/>
        </authorList>
    </citation>
    <scope>NUCLEOTIDE SEQUENCE [LARGE SCALE GENOMIC DNA]</scope>
    <source>
        <strain evidence="9 10">DSM 26752</strain>
    </source>
</reference>
<dbReference type="InterPro" id="IPR004358">
    <property type="entry name" value="Sig_transdc_His_kin-like_C"/>
</dbReference>
<gene>
    <name evidence="9" type="ORF">EDD65_11029</name>
</gene>
<keyword evidence="10" id="KW-1185">Reference proteome</keyword>
<evidence type="ECO:0000259" key="8">
    <source>
        <dbReference type="PROSITE" id="PS50109"/>
    </source>
</evidence>
<evidence type="ECO:0000256" key="6">
    <source>
        <dbReference type="ARBA" id="ARBA00022840"/>
    </source>
</evidence>
<evidence type="ECO:0000256" key="5">
    <source>
        <dbReference type="ARBA" id="ARBA00022777"/>
    </source>
</evidence>
<accession>A0A4R3KTH7</accession>
<sequence length="80" mass="8969">MVIDDGSGIEDEDLPHIFSPGYSTKIDYETGQIYRGLGLTLIKDIVEIYLNGKIKVKSKFGKGTIFIIYIPAKELEEDES</sequence>
<dbReference type="PANTHER" id="PTHR43065:SF46">
    <property type="entry name" value="C4-DICARBOXYLATE TRANSPORT SENSOR PROTEIN DCTB"/>
    <property type="match status" value="1"/>
</dbReference>
<dbReference type="GO" id="GO:0005524">
    <property type="term" value="F:ATP binding"/>
    <property type="evidence" value="ECO:0007669"/>
    <property type="project" value="UniProtKB-KW"/>
</dbReference>
<dbReference type="PROSITE" id="PS50109">
    <property type="entry name" value="HIS_KIN"/>
    <property type="match status" value="1"/>
</dbReference>
<comment type="catalytic activity">
    <reaction evidence="1">
        <text>ATP + protein L-histidine = ADP + protein N-phospho-L-histidine.</text>
        <dbReference type="EC" id="2.7.13.3"/>
    </reaction>
</comment>
<evidence type="ECO:0000256" key="7">
    <source>
        <dbReference type="ARBA" id="ARBA00023012"/>
    </source>
</evidence>
<dbReference type="EMBL" id="SMAE01000010">
    <property type="protein sequence ID" value="TCS87595.1"/>
    <property type="molecule type" value="Genomic_DNA"/>
</dbReference>
<keyword evidence="5 9" id="KW-0418">Kinase</keyword>
<dbReference type="InterPro" id="IPR036890">
    <property type="entry name" value="HATPase_C_sf"/>
</dbReference>
<evidence type="ECO:0000313" key="9">
    <source>
        <dbReference type="EMBL" id="TCS87595.1"/>
    </source>
</evidence>
<keyword evidence="7" id="KW-0902">Two-component regulatory system</keyword>
<dbReference type="CDD" id="cd00075">
    <property type="entry name" value="HATPase"/>
    <property type="match status" value="1"/>
</dbReference>
<evidence type="ECO:0000256" key="4">
    <source>
        <dbReference type="ARBA" id="ARBA00022741"/>
    </source>
</evidence>
<keyword evidence="6" id="KW-0067">ATP-binding</keyword>
<proteinExistence type="predicted"/>
<name>A0A4R3KTH7_9FIRM</name>
<dbReference type="RefSeq" id="WP_158280033.1">
    <property type="nucleotide sequence ID" value="NZ_CP068564.1"/>
</dbReference>
<dbReference type="PRINTS" id="PR00344">
    <property type="entry name" value="BCTRLSENSOR"/>
</dbReference>
<dbReference type="EC" id="2.7.13.3" evidence="2"/>
<evidence type="ECO:0000256" key="1">
    <source>
        <dbReference type="ARBA" id="ARBA00000085"/>
    </source>
</evidence>
<dbReference type="PANTHER" id="PTHR43065">
    <property type="entry name" value="SENSOR HISTIDINE KINASE"/>
    <property type="match status" value="1"/>
</dbReference>
<evidence type="ECO:0000256" key="3">
    <source>
        <dbReference type="ARBA" id="ARBA00022679"/>
    </source>
</evidence>
<comment type="caution">
    <text evidence="9">The sequence shown here is derived from an EMBL/GenBank/DDBJ whole genome shotgun (WGS) entry which is preliminary data.</text>
</comment>
<dbReference type="Proteomes" id="UP000294567">
    <property type="component" value="Unassembled WGS sequence"/>
</dbReference>
<organism evidence="9 10">
    <name type="scientific">Keratinibaculum paraultunense</name>
    <dbReference type="NCBI Taxonomy" id="1278232"/>
    <lineage>
        <taxon>Bacteria</taxon>
        <taxon>Bacillati</taxon>
        <taxon>Bacillota</taxon>
        <taxon>Tissierellia</taxon>
        <taxon>Tissierellales</taxon>
        <taxon>Tepidimicrobiaceae</taxon>
        <taxon>Keratinibaculum</taxon>
    </lineage>
</organism>
<dbReference type="SUPFAM" id="SSF55874">
    <property type="entry name" value="ATPase domain of HSP90 chaperone/DNA topoisomerase II/histidine kinase"/>
    <property type="match status" value="1"/>
</dbReference>
<protein>
    <recommendedName>
        <fullName evidence="2">histidine kinase</fullName>
        <ecNumber evidence="2">2.7.13.3</ecNumber>
    </recommendedName>
</protein>
<evidence type="ECO:0000313" key="10">
    <source>
        <dbReference type="Proteomes" id="UP000294567"/>
    </source>
</evidence>
<dbReference type="InterPro" id="IPR005467">
    <property type="entry name" value="His_kinase_dom"/>
</dbReference>
<keyword evidence="4" id="KW-0547">Nucleotide-binding</keyword>
<dbReference type="GO" id="GO:0000160">
    <property type="term" value="P:phosphorelay signal transduction system"/>
    <property type="evidence" value="ECO:0007669"/>
    <property type="project" value="UniProtKB-KW"/>
</dbReference>
<dbReference type="InterPro" id="IPR003594">
    <property type="entry name" value="HATPase_dom"/>
</dbReference>
<dbReference type="Pfam" id="PF02518">
    <property type="entry name" value="HATPase_c"/>
    <property type="match status" value="1"/>
</dbReference>
<feature type="domain" description="Histidine kinase" evidence="8">
    <location>
        <begin position="1"/>
        <end position="74"/>
    </location>
</feature>